<dbReference type="SUPFAM" id="SSF53613">
    <property type="entry name" value="Ribokinase-like"/>
    <property type="match status" value="1"/>
</dbReference>
<dbReference type="AlphaFoldDB" id="J7S934"/>
<dbReference type="InterPro" id="IPR029056">
    <property type="entry name" value="Ribokinase-like"/>
</dbReference>
<dbReference type="Pfam" id="PF08543">
    <property type="entry name" value="Phos_pyr_kin"/>
    <property type="match status" value="1"/>
</dbReference>
<dbReference type="GO" id="GO:0008902">
    <property type="term" value="F:hydroxymethylpyrimidine kinase activity"/>
    <property type="evidence" value="ECO:0007669"/>
    <property type="project" value="TreeGrafter"/>
</dbReference>
<reference evidence="3 4" key="1">
    <citation type="journal article" date="2011" name="Proc. Natl. Acad. Sci. U.S.A.">
        <title>Evolutionary erosion of yeast sex chromosomes by mating-type switching accidents.</title>
        <authorList>
            <person name="Gordon J.L."/>
            <person name="Armisen D."/>
            <person name="Proux-Wera E."/>
            <person name="Oheigeartaigh S.S."/>
            <person name="Byrne K.P."/>
            <person name="Wolfe K.H."/>
        </authorList>
    </citation>
    <scope>NUCLEOTIDE SEQUENCE [LARGE SCALE GENOMIC DNA]</scope>
    <source>
        <strain evidence="4">ATCC MYA-139 / BCRC 22969 / CBS 8797 / CCRC 22969 / KCTC 17520 / NBRC 10181 / NCYC 3082</strain>
    </source>
</reference>
<keyword evidence="4" id="KW-1185">Reference proteome</keyword>
<dbReference type="GO" id="GO:0009228">
    <property type="term" value="P:thiamine biosynthetic process"/>
    <property type="evidence" value="ECO:0007669"/>
    <property type="project" value="TreeGrafter"/>
</dbReference>
<feature type="domain" description="Thiaminase-2/PQQC" evidence="1">
    <location>
        <begin position="309"/>
        <end position="389"/>
    </location>
</feature>
<dbReference type="EMBL" id="HE978320">
    <property type="protein sequence ID" value="CCK71276.1"/>
    <property type="molecule type" value="Genomic_DNA"/>
</dbReference>
<evidence type="ECO:0000259" key="2">
    <source>
        <dbReference type="Pfam" id="PF08543"/>
    </source>
</evidence>
<dbReference type="InterPro" id="IPR004305">
    <property type="entry name" value="Thiaminase-2/PQQC"/>
</dbReference>
<dbReference type="KEGG" id="kng:KNAG_0G02180"/>
<evidence type="ECO:0000313" key="4">
    <source>
        <dbReference type="Proteomes" id="UP000006310"/>
    </source>
</evidence>
<dbReference type="Pfam" id="PF03070">
    <property type="entry name" value="TENA_THI-4"/>
    <property type="match status" value="1"/>
</dbReference>
<dbReference type="OrthoDB" id="10028886at2759"/>
<dbReference type="GO" id="GO:0008972">
    <property type="term" value="F:phosphomethylpyrimidine kinase activity"/>
    <property type="evidence" value="ECO:0007669"/>
    <property type="project" value="TreeGrafter"/>
</dbReference>
<evidence type="ECO:0000259" key="1">
    <source>
        <dbReference type="Pfam" id="PF03070"/>
    </source>
</evidence>
<sequence>MTYSTYEINTPSPYLVLSKNDKIPVVLTVGESNSNDKTGIETDVKILTAHKCQTETLITKLGSDTTDDFFVPKGFMESKLSTINEIDALKTGTLTKDSIDLLNKKVHSLASSSVPIIISADELDNETFLLAFKQITPASTLIVCSSSKAKQLLNIQKDMKTEEDAFEIANQLANETSAPNVLMTDCLENDKGSIDVFYCVADQKFVVSNGQTFAAGVDSMISAAVAANLANGFTMNESVYGAIEYTQSAIATTVTTSDDKIPNYMYAIEIPMKKMVQDECFTAHELVSVPQPLKSGPICENFFDYLIKHPLVKPYWDTYVNHEFVNQIANGTLPLKKFQFYVEQDYSYLVDYGRVHCVAGSKAPDLEDMEQELVIVGRIRVEMGQRRKEIEGGVRCQRRRVLQNHQERTSLKQLLPLFQRRCQER</sequence>
<accession>J7S934</accession>
<evidence type="ECO:0000313" key="3">
    <source>
        <dbReference type="EMBL" id="CCK71276.1"/>
    </source>
</evidence>
<dbReference type="InterPro" id="IPR016084">
    <property type="entry name" value="Haem_Oase-like_multi-hlx"/>
</dbReference>
<reference evidence="4" key="2">
    <citation type="submission" date="2012-08" db="EMBL/GenBank/DDBJ databases">
        <title>Genome sequence of Kazachstania naganishii.</title>
        <authorList>
            <person name="Gordon J.L."/>
            <person name="Armisen D."/>
            <person name="Proux-Wera E."/>
            <person name="OhEigeartaigh S.S."/>
            <person name="Byrne K.P."/>
            <person name="Wolfe K.H."/>
        </authorList>
    </citation>
    <scope>NUCLEOTIDE SEQUENCE [LARGE SCALE GENOMIC DNA]</scope>
    <source>
        <strain evidence="4">ATCC MYA-139 / BCRC 22969 / CBS 8797 / CCRC 22969 / KCTC 17520 / NBRC 10181 / NCYC 3082</strain>
    </source>
</reference>
<dbReference type="Gene3D" id="3.40.1190.20">
    <property type="match status" value="1"/>
</dbReference>
<proteinExistence type="predicted"/>
<dbReference type="GeneID" id="34527000"/>
<organism evidence="3 4">
    <name type="scientific">Huiozyma naganishii (strain ATCC MYA-139 / BCRC 22969 / CBS 8797 / KCTC 17520 / NBRC 10181 / NCYC 3082 / Yp74L-3)</name>
    <name type="common">Yeast</name>
    <name type="synonym">Kazachstania naganishii</name>
    <dbReference type="NCBI Taxonomy" id="1071383"/>
    <lineage>
        <taxon>Eukaryota</taxon>
        <taxon>Fungi</taxon>
        <taxon>Dikarya</taxon>
        <taxon>Ascomycota</taxon>
        <taxon>Saccharomycotina</taxon>
        <taxon>Saccharomycetes</taxon>
        <taxon>Saccharomycetales</taxon>
        <taxon>Saccharomycetaceae</taxon>
        <taxon>Huiozyma</taxon>
    </lineage>
</organism>
<protein>
    <submittedName>
        <fullName evidence="3">Uncharacterized protein</fullName>
    </submittedName>
</protein>
<dbReference type="eggNOG" id="KOG2598">
    <property type="taxonomic scope" value="Eukaryota"/>
</dbReference>
<gene>
    <name evidence="3" type="primary">KNAG0G02180</name>
    <name evidence="3" type="ordered locus">KNAG_0G02180</name>
</gene>
<dbReference type="RefSeq" id="XP_022465522.1">
    <property type="nucleotide sequence ID" value="XM_022609091.1"/>
</dbReference>
<dbReference type="Proteomes" id="UP000006310">
    <property type="component" value="Chromosome 7"/>
</dbReference>
<name>J7S934_HUIN7</name>
<dbReference type="PANTHER" id="PTHR20858:SF17">
    <property type="entry name" value="HYDROXYMETHYLPYRIMIDINE_PHOSPHOMETHYLPYRIMIDINE KINASE THI20-RELATED"/>
    <property type="match status" value="1"/>
</dbReference>
<dbReference type="Gene3D" id="1.20.910.10">
    <property type="entry name" value="Heme oxygenase-like"/>
    <property type="match status" value="1"/>
</dbReference>
<feature type="domain" description="Pyridoxamine kinase/Phosphomethylpyrimidine kinase" evidence="2">
    <location>
        <begin position="39"/>
        <end position="257"/>
    </location>
</feature>
<dbReference type="GO" id="GO:0005829">
    <property type="term" value="C:cytosol"/>
    <property type="evidence" value="ECO:0007669"/>
    <property type="project" value="TreeGrafter"/>
</dbReference>
<dbReference type="PANTHER" id="PTHR20858">
    <property type="entry name" value="PHOSPHOMETHYLPYRIMIDINE KINASE"/>
    <property type="match status" value="1"/>
</dbReference>
<dbReference type="STRING" id="1071383.J7S934"/>
<dbReference type="InterPro" id="IPR013749">
    <property type="entry name" value="PM/HMP-P_kinase-1"/>
</dbReference>
<dbReference type="HOGENOM" id="CLU_020520_2_1_1"/>
<dbReference type="SUPFAM" id="SSF48613">
    <property type="entry name" value="Heme oxygenase-like"/>
    <property type="match status" value="1"/>
</dbReference>